<sequence length="213" mass="24172">MSLQSVVRWLLPREDHFYDFLERQAKVASEAATALAEFHNPDSTVASVRSKVQAAEHTGDRIVHEMEEALAKTFVTPIDREDLQRLSSQLDTVTDLANAAARTCDLFGVPRPTEPMIALIDKLIECTRVLTEAIPMLRTQDYKELLEKCRVLRGIEKEADVIYREAISHLFHSDQIDAKKLLREKTVLDELENAVDYCEYVSETLANLAVKQS</sequence>
<accession>A0ABZ2KI00</accession>
<protein>
    <submittedName>
        <fullName evidence="2">DUF47 family protein</fullName>
    </submittedName>
</protein>
<dbReference type="Gene3D" id="1.20.58.220">
    <property type="entry name" value="Phosphate transport system protein phou homolog 2, domain 2"/>
    <property type="match status" value="1"/>
</dbReference>
<keyword evidence="3" id="KW-1185">Reference proteome</keyword>
<dbReference type="SUPFAM" id="SSF109755">
    <property type="entry name" value="PhoU-like"/>
    <property type="match status" value="1"/>
</dbReference>
<reference evidence="2 3" key="1">
    <citation type="submission" date="2021-12" db="EMBL/GenBank/DDBJ databases">
        <title>Discovery of the Pendulisporaceae a myxobacterial family with distinct sporulation behavior and unique specialized metabolism.</title>
        <authorList>
            <person name="Garcia R."/>
            <person name="Popoff A."/>
            <person name="Bader C.D."/>
            <person name="Loehr J."/>
            <person name="Walesch S."/>
            <person name="Walt C."/>
            <person name="Boldt J."/>
            <person name="Bunk B."/>
            <person name="Haeckl F.J.F.P.J."/>
            <person name="Gunesch A.P."/>
            <person name="Birkelbach J."/>
            <person name="Nuebel U."/>
            <person name="Pietschmann T."/>
            <person name="Bach T."/>
            <person name="Mueller R."/>
        </authorList>
    </citation>
    <scope>NUCLEOTIDE SEQUENCE [LARGE SCALE GENOMIC DNA]</scope>
    <source>
        <strain evidence="2 3">MSr12523</strain>
    </source>
</reference>
<evidence type="ECO:0000313" key="2">
    <source>
        <dbReference type="EMBL" id="WXA98295.1"/>
    </source>
</evidence>
<dbReference type="EMBL" id="CP089982">
    <property type="protein sequence ID" value="WXA98295.1"/>
    <property type="molecule type" value="Genomic_DNA"/>
</dbReference>
<gene>
    <name evidence="2" type="ORF">LZC95_15825</name>
</gene>
<organism evidence="2 3">
    <name type="scientific">Pendulispora brunnea</name>
    <dbReference type="NCBI Taxonomy" id="2905690"/>
    <lineage>
        <taxon>Bacteria</taxon>
        <taxon>Pseudomonadati</taxon>
        <taxon>Myxococcota</taxon>
        <taxon>Myxococcia</taxon>
        <taxon>Myxococcales</taxon>
        <taxon>Sorangiineae</taxon>
        <taxon>Pendulisporaceae</taxon>
        <taxon>Pendulispora</taxon>
    </lineage>
</organism>
<dbReference type="Pfam" id="PF01865">
    <property type="entry name" value="PhoU_div"/>
    <property type="match status" value="1"/>
</dbReference>
<proteinExistence type="inferred from homology"/>
<comment type="similarity">
    <text evidence="1">Belongs to the UPF0111 family.</text>
</comment>
<evidence type="ECO:0000256" key="1">
    <source>
        <dbReference type="ARBA" id="ARBA00008591"/>
    </source>
</evidence>
<dbReference type="Proteomes" id="UP001379533">
    <property type="component" value="Chromosome"/>
</dbReference>
<dbReference type="InterPro" id="IPR038078">
    <property type="entry name" value="PhoU-like_sf"/>
</dbReference>
<name>A0ABZ2KI00_9BACT</name>
<dbReference type="InterPro" id="IPR052912">
    <property type="entry name" value="UPF0111_domain"/>
</dbReference>
<dbReference type="PANTHER" id="PTHR37298">
    <property type="entry name" value="UPF0111 PROTEIN YKAA"/>
    <property type="match status" value="1"/>
</dbReference>
<dbReference type="PANTHER" id="PTHR37298:SF1">
    <property type="entry name" value="UPF0111 PROTEIN YKAA"/>
    <property type="match status" value="1"/>
</dbReference>
<evidence type="ECO:0000313" key="3">
    <source>
        <dbReference type="Proteomes" id="UP001379533"/>
    </source>
</evidence>
<dbReference type="RefSeq" id="WP_394848908.1">
    <property type="nucleotide sequence ID" value="NZ_CP089982.1"/>
</dbReference>
<dbReference type="InterPro" id="IPR018445">
    <property type="entry name" value="Put_Phosphate_transp_reg"/>
</dbReference>